<feature type="transmembrane region" description="Helical" evidence="1">
    <location>
        <begin position="145"/>
        <end position="167"/>
    </location>
</feature>
<protein>
    <submittedName>
        <fullName evidence="3">CPBP family intramembrane metalloprotease</fullName>
    </submittedName>
</protein>
<keyword evidence="3" id="KW-0482">Metalloprotease</keyword>
<feature type="transmembrane region" description="Helical" evidence="1">
    <location>
        <begin position="53"/>
        <end position="79"/>
    </location>
</feature>
<evidence type="ECO:0000259" key="2">
    <source>
        <dbReference type="Pfam" id="PF02517"/>
    </source>
</evidence>
<evidence type="ECO:0000256" key="1">
    <source>
        <dbReference type="SAM" id="Phobius"/>
    </source>
</evidence>
<comment type="caution">
    <text evidence="3">The sequence shown here is derived from an EMBL/GenBank/DDBJ whole genome shotgun (WGS) entry which is preliminary data.</text>
</comment>
<dbReference type="GO" id="GO:0008237">
    <property type="term" value="F:metallopeptidase activity"/>
    <property type="evidence" value="ECO:0007669"/>
    <property type="project" value="UniProtKB-KW"/>
</dbReference>
<dbReference type="InterPro" id="IPR052710">
    <property type="entry name" value="CAAX_protease"/>
</dbReference>
<dbReference type="InterPro" id="IPR003675">
    <property type="entry name" value="Rce1/LyrA-like_dom"/>
</dbReference>
<feature type="transmembrane region" description="Helical" evidence="1">
    <location>
        <begin position="247"/>
        <end position="265"/>
    </location>
</feature>
<sequence length="277" mass="31208">MGRLKSIYKNEIEIKEISIFKAFLIMVIFTVIPVITNLISTVLLLLIDEDMSFGSIMIVGTLVVIASMILTIMMVAKLFTNKNSIINNNIEFKITKKDFICVFFIMIGYILIREALLFETLSAFDGPITDEDMNFLIENSTSIEAGVVMILLVLQALIQAPIFEELFFRGIILNGLLNRYKENHKKAILYSAIIFGVVHLNIPQGINAFIIGTILGGIYYYTGSIKLAIFAHFINNLFVFIPVPDNIIIKIAYIALGIFLIIKSIENININGKVLWK</sequence>
<evidence type="ECO:0000313" key="4">
    <source>
        <dbReference type="Proteomes" id="UP000609849"/>
    </source>
</evidence>
<keyword evidence="1" id="KW-1133">Transmembrane helix</keyword>
<keyword evidence="1" id="KW-0812">Transmembrane</keyword>
<keyword evidence="3" id="KW-0378">Hydrolase</keyword>
<dbReference type="RefSeq" id="WP_153972118.1">
    <property type="nucleotide sequence ID" value="NZ_JACRWE010000002.1"/>
</dbReference>
<evidence type="ECO:0000313" key="3">
    <source>
        <dbReference type="EMBL" id="MBC5996242.1"/>
    </source>
</evidence>
<keyword evidence="1" id="KW-0472">Membrane</keyword>
<gene>
    <name evidence="3" type="ORF">H8923_05665</name>
</gene>
<reference evidence="3 4" key="1">
    <citation type="submission" date="2020-08" db="EMBL/GenBank/DDBJ databases">
        <authorList>
            <person name="Liu C."/>
            <person name="Sun Q."/>
        </authorList>
    </citation>
    <scope>NUCLEOTIDE SEQUENCE [LARGE SCALE GENOMIC DNA]</scope>
    <source>
        <strain evidence="3 4">NSJ-18</strain>
    </source>
</reference>
<dbReference type="Pfam" id="PF02517">
    <property type="entry name" value="Rce1-like"/>
    <property type="match status" value="1"/>
</dbReference>
<keyword evidence="3" id="KW-0645">Protease</keyword>
<dbReference type="Proteomes" id="UP000609849">
    <property type="component" value="Unassembled WGS sequence"/>
</dbReference>
<feature type="transmembrane region" description="Helical" evidence="1">
    <location>
        <begin position="188"/>
        <end position="212"/>
    </location>
</feature>
<accession>A0ABR7JMV9</accession>
<dbReference type="EMBL" id="JACRWE010000002">
    <property type="protein sequence ID" value="MBC5996242.1"/>
    <property type="molecule type" value="Genomic_DNA"/>
</dbReference>
<keyword evidence="4" id="KW-1185">Reference proteome</keyword>
<feature type="transmembrane region" description="Helical" evidence="1">
    <location>
        <begin position="218"/>
        <end position="240"/>
    </location>
</feature>
<feature type="domain" description="CAAX prenyl protease 2/Lysostaphin resistance protein A-like" evidence="2">
    <location>
        <begin position="149"/>
        <end position="238"/>
    </location>
</feature>
<dbReference type="PANTHER" id="PTHR36435:SF1">
    <property type="entry name" value="CAAX AMINO TERMINAL PROTEASE FAMILY PROTEIN"/>
    <property type="match status" value="1"/>
</dbReference>
<dbReference type="PANTHER" id="PTHR36435">
    <property type="entry name" value="SLR1288 PROTEIN"/>
    <property type="match status" value="1"/>
</dbReference>
<feature type="transmembrane region" description="Helical" evidence="1">
    <location>
        <begin position="99"/>
        <end position="118"/>
    </location>
</feature>
<organism evidence="3 4">
    <name type="scientific">Romboutsia faecis</name>
    <dbReference type="NCBI Taxonomy" id="2764597"/>
    <lineage>
        <taxon>Bacteria</taxon>
        <taxon>Bacillati</taxon>
        <taxon>Bacillota</taxon>
        <taxon>Clostridia</taxon>
        <taxon>Peptostreptococcales</taxon>
        <taxon>Peptostreptococcaceae</taxon>
        <taxon>Romboutsia</taxon>
    </lineage>
</organism>
<name>A0ABR7JMV9_9FIRM</name>
<feature type="transmembrane region" description="Helical" evidence="1">
    <location>
        <begin position="20"/>
        <end position="47"/>
    </location>
</feature>
<proteinExistence type="predicted"/>